<reference evidence="2 3" key="1">
    <citation type="submission" date="2020-07" db="EMBL/GenBank/DDBJ databases">
        <title>Sequencing the genomes of 1000 actinobacteria strains.</title>
        <authorList>
            <person name="Klenk H.-P."/>
        </authorList>
    </citation>
    <scope>NUCLEOTIDE SEQUENCE [LARGE SCALE GENOMIC DNA]</scope>
    <source>
        <strain evidence="2 3">DSM 24552</strain>
    </source>
</reference>
<sequence>MDQRTTARSTARSSAQRVVRSLVVGQVLGGAVLATVVAGGVGPFDTLASAAGDVEVLAAGPGGASASAAGPARWGACRPVELFVDTDGTPAGWDAVVEAATERVAAESGLQLRFAGAVDVEAVTTPAEDEPAAAVLAWAGADEQPQLTTETALTTHVAHGPAGGPRHVVLAWSVVRTGASTPVDHALAELFSERHVPSPGAVAGC</sequence>
<dbReference type="EMBL" id="JACCAC010000001">
    <property type="protein sequence ID" value="NYG56124.1"/>
    <property type="molecule type" value="Genomic_DNA"/>
</dbReference>
<proteinExistence type="predicted"/>
<keyword evidence="3" id="KW-1185">Reference proteome</keyword>
<name>A0A7Y9RXX6_9ACTN</name>
<protein>
    <submittedName>
        <fullName evidence="2">Uncharacterized protein</fullName>
    </submittedName>
</protein>
<evidence type="ECO:0000256" key="1">
    <source>
        <dbReference type="SAM" id="Phobius"/>
    </source>
</evidence>
<keyword evidence="1" id="KW-1133">Transmembrane helix</keyword>
<gene>
    <name evidence="2" type="ORF">BJ989_002428</name>
</gene>
<keyword evidence="1" id="KW-0472">Membrane</keyword>
<keyword evidence="1" id="KW-0812">Transmembrane</keyword>
<dbReference type="Proteomes" id="UP000544110">
    <property type="component" value="Unassembled WGS sequence"/>
</dbReference>
<accession>A0A7Y9RXX6</accession>
<dbReference type="RefSeq" id="WP_179518446.1">
    <property type="nucleotide sequence ID" value="NZ_JACCAC010000001.1"/>
</dbReference>
<evidence type="ECO:0000313" key="2">
    <source>
        <dbReference type="EMBL" id="NYG56124.1"/>
    </source>
</evidence>
<feature type="transmembrane region" description="Helical" evidence="1">
    <location>
        <begin position="21"/>
        <end position="41"/>
    </location>
</feature>
<evidence type="ECO:0000313" key="3">
    <source>
        <dbReference type="Proteomes" id="UP000544110"/>
    </source>
</evidence>
<comment type="caution">
    <text evidence="2">The sequence shown here is derived from an EMBL/GenBank/DDBJ whole genome shotgun (WGS) entry which is preliminary data.</text>
</comment>
<organism evidence="2 3">
    <name type="scientific">Nocardioides perillae</name>
    <dbReference type="NCBI Taxonomy" id="1119534"/>
    <lineage>
        <taxon>Bacteria</taxon>
        <taxon>Bacillati</taxon>
        <taxon>Actinomycetota</taxon>
        <taxon>Actinomycetes</taxon>
        <taxon>Propionibacteriales</taxon>
        <taxon>Nocardioidaceae</taxon>
        <taxon>Nocardioides</taxon>
    </lineage>
</organism>
<dbReference type="AlphaFoldDB" id="A0A7Y9RXX6"/>